<dbReference type="RefSeq" id="WP_265046760.1">
    <property type="nucleotide sequence ID" value="NZ_CP100390.1"/>
</dbReference>
<dbReference type="SMART" id="SM00052">
    <property type="entry name" value="EAL"/>
    <property type="match status" value="1"/>
</dbReference>
<dbReference type="SUPFAM" id="SSF103190">
    <property type="entry name" value="Sensory domain-like"/>
    <property type="match status" value="1"/>
</dbReference>
<evidence type="ECO:0000313" key="3">
    <source>
        <dbReference type="Proteomes" id="UP001163739"/>
    </source>
</evidence>
<accession>A0ABY6MZK4</accession>
<evidence type="ECO:0000259" key="1">
    <source>
        <dbReference type="PROSITE" id="PS50883"/>
    </source>
</evidence>
<dbReference type="EMBL" id="CP100390">
    <property type="protein sequence ID" value="UZE95270.1"/>
    <property type="molecule type" value="Genomic_DNA"/>
</dbReference>
<organism evidence="2 3">
    <name type="scientific">Alkalimarinus alittae</name>
    <dbReference type="NCBI Taxonomy" id="2961619"/>
    <lineage>
        <taxon>Bacteria</taxon>
        <taxon>Pseudomonadati</taxon>
        <taxon>Pseudomonadota</taxon>
        <taxon>Gammaproteobacteria</taxon>
        <taxon>Alteromonadales</taxon>
        <taxon>Alteromonadaceae</taxon>
        <taxon>Alkalimarinus</taxon>
    </lineage>
</organism>
<dbReference type="InterPro" id="IPR029151">
    <property type="entry name" value="Sensor-like_sf"/>
</dbReference>
<dbReference type="InterPro" id="IPR035919">
    <property type="entry name" value="EAL_sf"/>
</dbReference>
<dbReference type="SUPFAM" id="SSF141868">
    <property type="entry name" value="EAL domain-like"/>
    <property type="match status" value="1"/>
</dbReference>
<feature type="domain" description="EAL" evidence="1">
    <location>
        <begin position="20"/>
        <end position="271"/>
    </location>
</feature>
<evidence type="ECO:0000313" key="2">
    <source>
        <dbReference type="EMBL" id="UZE95270.1"/>
    </source>
</evidence>
<protein>
    <submittedName>
        <fullName evidence="2">EAL domain-containing protein</fullName>
    </submittedName>
</protein>
<keyword evidence="3" id="KW-1185">Reference proteome</keyword>
<reference evidence="2" key="1">
    <citation type="submission" date="2022-06" db="EMBL/GenBank/DDBJ databases">
        <title>Alkalimarinus sp. nov., isolated from gut of a Alitta virens.</title>
        <authorList>
            <person name="Yang A.I."/>
            <person name="Shin N.-R."/>
        </authorList>
    </citation>
    <scope>NUCLEOTIDE SEQUENCE</scope>
    <source>
        <strain evidence="2">A2M4</strain>
    </source>
</reference>
<dbReference type="InterPro" id="IPR001633">
    <property type="entry name" value="EAL_dom"/>
</dbReference>
<dbReference type="Proteomes" id="UP001163739">
    <property type="component" value="Chromosome"/>
</dbReference>
<dbReference type="Pfam" id="PF00563">
    <property type="entry name" value="EAL"/>
    <property type="match status" value="1"/>
</dbReference>
<dbReference type="PANTHER" id="PTHR33121:SF76">
    <property type="entry name" value="SIGNALING PROTEIN"/>
    <property type="match status" value="1"/>
</dbReference>
<proteinExistence type="predicted"/>
<dbReference type="PANTHER" id="PTHR33121">
    <property type="entry name" value="CYCLIC DI-GMP PHOSPHODIESTERASE PDEF"/>
    <property type="match status" value="1"/>
</dbReference>
<dbReference type="CDD" id="cd01948">
    <property type="entry name" value="EAL"/>
    <property type="match status" value="1"/>
</dbReference>
<dbReference type="InterPro" id="IPR050706">
    <property type="entry name" value="Cyclic-di-GMP_PDE-like"/>
</dbReference>
<dbReference type="Gene3D" id="3.30.450.20">
    <property type="entry name" value="PAS domain"/>
    <property type="match status" value="1"/>
</dbReference>
<dbReference type="PROSITE" id="PS50883">
    <property type="entry name" value="EAL"/>
    <property type="match status" value="1"/>
</dbReference>
<dbReference type="Gene3D" id="3.20.20.450">
    <property type="entry name" value="EAL domain"/>
    <property type="match status" value="1"/>
</dbReference>
<gene>
    <name evidence="2" type="ORF">NKI27_14530</name>
</gene>
<sequence>MNTTSKNLALDISSIDMTTETVLPGEWSASFMGLNLRTAFQPIFSLSHKRIVGYEALVRPFDSNGEPMSPGLLFQQPRNEQDNIQLDRACRFLHMKNFKGLPDDLNWLFINVSPETIALNQHHDSFFGQLLEHFNFPPHRVVIEIVEQPTSNSESLAQSVEYYKQLGCLTAIDDFGAGHSNFERVWALKPDIVKLDRSMIVRASDEFRIRQMLNGIVSLLHQAGCLVLLEGVETEEQAMIAIDCGVDFVQGFYFARPQMGRNSKPLPTSDLGKLLSIYKQEVKDKADPTIAIRDHYFPLFNNAVDKIREGTPLGLAAKSLIEHHTVTRCYMMNKDGIQIDETVTSNQHEASQNPKFKPLANTKSADWFRQHYLRRALSDPNELQITRPYLSVTGAYMCVTLSLLFKSGNDDIVICCDILADQ</sequence>
<name>A0ABY6MZK4_9ALTE</name>